<dbReference type="GO" id="GO:0015979">
    <property type="term" value="P:photosynthesis"/>
    <property type="evidence" value="ECO:0007669"/>
    <property type="project" value="UniProtKB-KW"/>
</dbReference>
<dbReference type="AlphaFoldDB" id="A0A517QYH7"/>
<dbReference type="Gene3D" id="2.60.40.1190">
    <property type="match status" value="1"/>
</dbReference>
<accession>A0A517QYH7</accession>
<organism evidence="4 5">
    <name type="scientific">Stratiformator vulcanicus</name>
    <dbReference type="NCBI Taxonomy" id="2527980"/>
    <lineage>
        <taxon>Bacteria</taxon>
        <taxon>Pseudomonadati</taxon>
        <taxon>Planctomycetota</taxon>
        <taxon>Planctomycetia</taxon>
        <taxon>Planctomycetales</taxon>
        <taxon>Planctomycetaceae</taxon>
        <taxon>Stratiformator</taxon>
    </lineage>
</organism>
<dbReference type="PANTHER" id="PTHR47199:SF2">
    <property type="entry name" value="PHOTOSYSTEM II STABILITY_ASSEMBLY FACTOR HCF136, CHLOROPLASTIC"/>
    <property type="match status" value="1"/>
</dbReference>
<dbReference type="SUPFAM" id="SSF49344">
    <property type="entry name" value="CBD9-like"/>
    <property type="match status" value="1"/>
</dbReference>
<dbReference type="InterPro" id="IPR015943">
    <property type="entry name" value="WD40/YVTN_repeat-like_dom_sf"/>
</dbReference>
<evidence type="ECO:0000256" key="2">
    <source>
        <dbReference type="ARBA" id="ARBA00023276"/>
    </source>
</evidence>
<dbReference type="Pfam" id="PF14870">
    <property type="entry name" value="PSII_BNR"/>
    <property type="match status" value="1"/>
</dbReference>
<dbReference type="Gene3D" id="2.130.10.10">
    <property type="entry name" value="YVTN repeat-like/Quinoprotein amine dehydrogenase"/>
    <property type="match status" value="2"/>
</dbReference>
<sequence>MWRHLIFTHIRTEPIVSRLLVRLVFLTAVLLAGSGHLTAAEPTPCSRDDAMLRDITLLGSNYGWAAGDRGTIWKTIDGGQTWELLSTGTDLPLRSICFVTDRVGWAVGGESLPSTLDGEPRSRGCLLATTDGGATWEVSFPDRIPRFQAVRFFDLQTGIAACDPSRRCPSGLVRTVDGGKTWEPLTGTANASWRAAAFASPETAILGGTNGTLRIAVDGSLVEARAESLRLRGIHAITFDADAAVPSGWAVGDGGVILTTTSGIGWQRADASLPPAAEDVFDLWAVAQLGENIWVAGRPGTIVWHSSDGGKSWFPQDTGQSVPIRDIAFSSPEHGIAVGAAGMILKTNDGGAHWQAVRGGGRRAAALSFHASPDDISPVLPAFAGQFGGYRHVSSVPVRRDSGPAEPIARFEDLAAEDVASAADGCAAEIDWRFPISIPGIRRDDRRLIAEWNALTDGHVEPTLLRSLVVTLRTWRPSVVILDQPTERDALTTLLNRAILAAMEQAADPTRQHELVAKAGLQPWRVERVHIRLRGGQGEVRLDPLSLSPEQAGKILPTLARASSIRTSDAAHPLREDFRRFDGTAGAVGTAAGRLFDGLDLPPDSPARRPVPGCERDGLTRSQLMLWKTWQAVSARQLHDPQRRAALHSSILQIVERLPPAVSQRLVGSLFETLLARNEWDAAEKLAEVIVDHPGWPDLRTDAADFLVALRLGAEPRFHRATTAAATARRSTPISSGVKVERTEVDLGLSDRWDKKSILLWKLMDKNEGRWSQRPQAALPLLTLANRGLLERPADLVAGMTGSGANDAWNAAVAESTIGNDTLQSATSVKCRFARAPRLDGLLSDPCWLDANEIRLASPDSRHLKGEPMLFCAHDSEFLYLAGSIPRLPRFQTSNIERVGRKRDEDLSDEDRLVFQIDVDGDALTWFRLEVDHRGHTSDDCWGDHTWDPRWYVASEADDSRWRIEAAVAFADLGGGPKPGRTWNVSIRRIAPTLGVQTWTGDGGEARTPADFGKLRFVRE</sequence>
<keyword evidence="5" id="KW-1185">Reference proteome</keyword>
<dbReference type="InterPro" id="IPR028203">
    <property type="entry name" value="PSII_CF48-like_dom"/>
</dbReference>
<proteinExistence type="predicted"/>
<feature type="domain" description="Photosynthesis system II assembly factor Ycf48/Hcf136-like" evidence="3">
    <location>
        <begin position="245"/>
        <end position="313"/>
    </location>
</feature>
<dbReference type="GO" id="GO:0009523">
    <property type="term" value="C:photosystem II"/>
    <property type="evidence" value="ECO:0007669"/>
    <property type="project" value="UniProtKB-KW"/>
</dbReference>
<dbReference type="KEGG" id="svp:Pan189_10570"/>
<gene>
    <name evidence="4" type="ORF">Pan189_10570</name>
</gene>
<dbReference type="Proteomes" id="UP000317318">
    <property type="component" value="Chromosome"/>
</dbReference>
<dbReference type="PANTHER" id="PTHR47199">
    <property type="entry name" value="PHOTOSYSTEM II STABILITY/ASSEMBLY FACTOR HCF136, CHLOROPLASTIC"/>
    <property type="match status" value="1"/>
</dbReference>
<name>A0A517QYH7_9PLAN</name>
<dbReference type="SUPFAM" id="SSF110296">
    <property type="entry name" value="Oligoxyloglucan reducing end-specific cellobiohydrolase"/>
    <property type="match status" value="2"/>
</dbReference>
<keyword evidence="1" id="KW-0602">Photosynthesis</keyword>
<evidence type="ECO:0000313" key="5">
    <source>
        <dbReference type="Proteomes" id="UP000317318"/>
    </source>
</evidence>
<keyword evidence="2" id="KW-0604">Photosystem II</keyword>
<protein>
    <submittedName>
        <fullName evidence="4">Ycf48-like protein</fullName>
    </submittedName>
</protein>
<evidence type="ECO:0000259" key="3">
    <source>
        <dbReference type="Pfam" id="PF14870"/>
    </source>
</evidence>
<reference evidence="4 5" key="1">
    <citation type="submission" date="2019-02" db="EMBL/GenBank/DDBJ databases">
        <title>Deep-cultivation of Planctomycetes and their phenomic and genomic characterization uncovers novel biology.</title>
        <authorList>
            <person name="Wiegand S."/>
            <person name="Jogler M."/>
            <person name="Boedeker C."/>
            <person name="Pinto D."/>
            <person name="Vollmers J."/>
            <person name="Rivas-Marin E."/>
            <person name="Kohn T."/>
            <person name="Peeters S.H."/>
            <person name="Heuer A."/>
            <person name="Rast P."/>
            <person name="Oberbeckmann S."/>
            <person name="Bunk B."/>
            <person name="Jeske O."/>
            <person name="Meyerdierks A."/>
            <person name="Storesund J.E."/>
            <person name="Kallscheuer N."/>
            <person name="Luecker S."/>
            <person name="Lage O.M."/>
            <person name="Pohl T."/>
            <person name="Merkel B.J."/>
            <person name="Hornburger P."/>
            <person name="Mueller R.-W."/>
            <person name="Bruemmer F."/>
            <person name="Labrenz M."/>
            <person name="Spormann A.M."/>
            <person name="Op den Camp H."/>
            <person name="Overmann J."/>
            <person name="Amann R."/>
            <person name="Jetten M.S.M."/>
            <person name="Mascher T."/>
            <person name="Medema M.H."/>
            <person name="Devos D.P."/>
            <person name="Kaster A.-K."/>
            <person name="Ovreas L."/>
            <person name="Rohde M."/>
            <person name="Galperin M.Y."/>
            <person name="Jogler C."/>
        </authorList>
    </citation>
    <scope>NUCLEOTIDE SEQUENCE [LARGE SCALE GENOMIC DNA]</scope>
    <source>
        <strain evidence="4 5">Pan189</strain>
    </source>
</reference>
<dbReference type="EMBL" id="CP036268">
    <property type="protein sequence ID" value="QDT36695.1"/>
    <property type="molecule type" value="Genomic_DNA"/>
</dbReference>
<evidence type="ECO:0000313" key="4">
    <source>
        <dbReference type="EMBL" id="QDT36695.1"/>
    </source>
</evidence>
<evidence type="ECO:0000256" key="1">
    <source>
        <dbReference type="ARBA" id="ARBA00022531"/>
    </source>
</evidence>